<organism evidence="2 3">
    <name type="scientific">Exophiala viscosa</name>
    <dbReference type="NCBI Taxonomy" id="2486360"/>
    <lineage>
        <taxon>Eukaryota</taxon>
        <taxon>Fungi</taxon>
        <taxon>Dikarya</taxon>
        <taxon>Ascomycota</taxon>
        <taxon>Pezizomycotina</taxon>
        <taxon>Eurotiomycetes</taxon>
        <taxon>Chaetothyriomycetidae</taxon>
        <taxon>Chaetothyriales</taxon>
        <taxon>Herpotrichiellaceae</taxon>
        <taxon>Exophiala</taxon>
    </lineage>
</organism>
<evidence type="ECO:0000313" key="2">
    <source>
        <dbReference type="EMBL" id="KAI1611860.1"/>
    </source>
</evidence>
<comment type="caution">
    <text evidence="2">The sequence shown here is derived from an EMBL/GenBank/DDBJ whole genome shotgun (WGS) entry which is preliminary data.</text>
</comment>
<reference evidence="2" key="1">
    <citation type="journal article" date="2022" name="bioRxiv">
        <title>Deciphering the potential niche of two novel black yeast fungi from a biological soil crust based on their genomes, phenotypes, and melanin regulation.</title>
        <authorList>
            <consortium name="DOE Joint Genome Institute"/>
            <person name="Carr E.C."/>
            <person name="Barton Q."/>
            <person name="Grambo S."/>
            <person name="Sullivan M."/>
            <person name="Renfro C.M."/>
            <person name="Kuo A."/>
            <person name="Pangilinan J."/>
            <person name="Lipzen A."/>
            <person name="Keymanesh K."/>
            <person name="Savage E."/>
            <person name="Barry K."/>
            <person name="Grigoriev I.V."/>
            <person name="Riekhof W.R."/>
            <person name="Harris S.S."/>
        </authorList>
    </citation>
    <scope>NUCLEOTIDE SEQUENCE</scope>
    <source>
        <strain evidence="2">JF 03-4F</strain>
    </source>
</reference>
<keyword evidence="1" id="KW-0472">Membrane</keyword>
<gene>
    <name evidence="2" type="ORF">EDD36DRAFT_439645</name>
</gene>
<evidence type="ECO:0000313" key="3">
    <source>
        <dbReference type="Proteomes" id="UP001203852"/>
    </source>
</evidence>
<proteinExistence type="predicted"/>
<evidence type="ECO:0000256" key="1">
    <source>
        <dbReference type="SAM" id="Phobius"/>
    </source>
</evidence>
<name>A0AAN6ICC7_9EURO</name>
<keyword evidence="1" id="KW-0812">Transmembrane</keyword>
<dbReference type="AlphaFoldDB" id="A0AAN6ICC7"/>
<feature type="transmembrane region" description="Helical" evidence="1">
    <location>
        <begin position="35"/>
        <end position="56"/>
    </location>
</feature>
<dbReference type="Proteomes" id="UP001203852">
    <property type="component" value="Unassembled WGS sequence"/>
</dbReference>
<keyword evidence="1" id="KW-1133">Transmembrane helix</keyword>
<accession>A0AAN6ICC7</accession>
<sequence length="73" mass="8289">MGRFGLWVNLAAVLWQIFQVFFLSFPLSYPVTTNSMNWACLVVAIGVLVFAVNGVVYSRRRYHSPKPLLMGTH</sequence>
<dbReference type="EMBL" id="MU404355">
    <property type="protein sequence ID" value="KAI1611860.1"/>
    <property type="molecule type" value="Genomic_DNA"/>
</dbReference>
<keyword evidence="3" id="KW-1185">Reference proteome</keyword>
<protein>
    <submittedName>
        <fullName evidence="2">Uncharacterized protein</fullName>
    </submittedName>
</protein>
<feature type="transmembrane region" description="Helical" evidence="1">
    <location>
        <begin position="7"/>
        <end position="29"/>
    </location>
</feature>